<evidence type="ECO:0000313" key="1">
    <source>
        <dbReference type="EMBL" id="PQA31660.1"/>
    </source>
</evidence>
<dbReference type="RefSeq" id="WP_206389836.1">
    <property type="nucleotide sequence ID" value="NZ_PTQZ01000288.1"/>
</dbReference>
<evidence type="ECO:0000313" key="2">
    <source>
        <dbReference type="Proteomes" id="UP000243900"/>
    </source>
</evidence>
<comment type="caution">
    <text evidence="1">The sequence shown here is derived from an EMBL/GenBank/DDBJ whole genome shotgun (WGS) entry which is preliminary data.</text>
</comment>
<reference evidence="2" key="1">
    <citation type="submission" date="2018-02" db="EMBL/GenBank/DDBJ databases">
        <title>Genome sequencing of Solimonas sp. HR-BB.</title>
        <authorList>
            <person name="Lee Y."/>
            <person name="Jeon C.O."/>
        </authorList>
    </citation>
    <scope>NUCLEOTIDE SEQUENCE [LARGE SCALE GENOMIC DNA]</scope>
    <source>
        <strain evidence="2">HR-E</strain>
    </source>
</reference>
<keyword evidence="2" id="KW-1185">Reference proteome</keyword>
<feature type="non-terminal residue" evidence="1">
    <location>
        <position position="104"/>
    </location>
</feature>
<protein>
    <submittedName>
        <fullName evidence="1">Uncharacterized protein</fullName>
    </submittedName>
</protein>
<proteinExistence type="predicted"/>
<dbReference type="Proteomes" id="UP000243900">
    <property type="component" value="Unassembled WGS sequence"/>
</dbReference>
<sequence length="104" mass="9973">MDTIDISGLAGRFAPGHGMTGGASARGAAVVVSGNPSAAAGAGHDFVSLSAQAAGLSSGAVAALPADAAAQAADQADSDDAEALAELMRQRNLSFSIDEDSGVS</sequence>
<dbReference type="EMBL" id="PTQZ01000288">
    <property type="protein sequence ID" value="PQA31660.1"/>
    <property type="molecule type" value="Genomic_DNA"/>
</dbReference>
<organism evidence="1 2">
    <name type="scientific">Amnimonas aquatica</name>
    <dbReference type="NCBI Taxonomy" id="2094561"/>
    <lineage>
        <taxon>Bacteria</taxon>
        <taxon>Pseudomonadati</taxon>
        <taxon>Pseudomonadota</taxon>
        <taxon>Gammaproteobacteria</taxon>
        <taxon>Moraxellales</taxon>
        <taxon>Moraxellaceae</taxon>
        <taxon>Amnimonas</taxon>
    </lineage>
</organism>
<accession>A0A2P6AQK6</accession>
<dbReference type="AlphaFoldDB" id="A0A2P6AQK6"/>
<name>A0A2P6AQK6_9GAMM</name>
<gene>
    <name evidence="1" type="ORF">C5O18_09170</name>
</gene>